<dbReference type="RefSeq" id="WP_149796971.1">
    <property type="nucleotide sequence ID" value="NZ_FMYT01000038.1"/>
</dbReference>
<organism evidence="2 3">
    <name type="scientific">Halanaerobium congolense</name>
    <dbReference type="NCBI Taxonomy" id="54121"/>
    <lineage>
        <taxon>Bacteria</taxon>
        <taxon>Bacillati</taxon>
        <taxon>Bacillota</taxon>
        <taxon>Clostridia</taxon>
        <taxon>Halanaerobiales</taxon>
        <taxon>Halanaerobiaceae</taxon>
        <taxon>Halanaerobium</taxon>
    </lineage>
</organism>
<evidence type="ECO:0000313" key="2">
    <source>
        <dbReference type="EMBL" id="SDD24532.1"/>
    </source>
</evidence>
<dbReference type="InterPro" id="IPR012912">
    <property type="entry name" value="Plasmid_pRiA4b_Orf3-like"/>
</dbReference>
<dbReference type="SUPFAM" id="SSF159941">
    <property type="entry name" value="MM3350-like"/>
    <property type="match status" value="1"/>
</dbReference>
<dbReference type="Gene3D" id="3.10.290.30">
    <property type="entry name" value="MM3350-like"/>
    <property type="match status" value="1"/>
</dbReference>
<evidence type="ECO:0000259" key="1">
    <source>
        <dbReference type="Pfam" id="PF07929"/>
    </source>
</evidence>
<sequence length="387" mass="45493">MERKSKTIINKIKFKTKIISDFDDFLDKINKEKIKISKTQEFINGGTLLELNELMETDQLSECHNRTPQYKYLLLNFFYYLALAGKVLKIDYSRSTKYLIKGKNFDAYKQLSESEKYLFLLETFWLDCDLEKMQTPKNDNNIEINLERYLNKLMANEDLIVNDQLKFYLGAFLKYLNYLGLWRIDFMKLRLTEAGKSIIPILINNWSFRDYNLPFLRKIGYEFGIYGVRIAYQNPFWIDFADIFPEISGTIPRVVGKKVQGNYIFEIKLGKVWRKVKIAASAALADLHQAIQAAFDFDDDHLYSFFMSNKPWDGPGYGRIEEGRGFNAVEKKLSELGLEVGQEFLYIFDYGTEWRFKIKIESYLDEVELEQAEIIGSKGENPVQYPF</sequence>
<dbReference type="InterPro" id="IPR024047">
    <property type="entry name" value="MM3350-like_sf"/>
</dbReference>
<dbReference type="Proteomes" id="UP000324896">
    <property type="component" value="Unassembled WGS sequence"/>
</dbReference>
<dbReference type="AlphaFoldDB" id="A0A1G6T5V7"/>
<reference evidence="2 3" key="1">
    <citation type="submission" date="2016-10" db="EMBL/GenBank/DDBJ databases">
        <authorList>
            <person name="Varghese N."/>
            <person name="Submissions S."/>
        </authorList>
    </citation>
    <scope>NUCLEOTIDE SEQUENCE [LARGE SCALE GENOMIC DNA]</scope>
    <source>
        <strain evidence="2 3">WG10</strain>
    </source>
</reference>
<protein>
    <submittedName>
        <fullName evidence="2">PRiA4b ORF-3-like protein</fullName>
    </submittedName>
</protein>
<dbReference type="Pfam" id="PF07929">
    <property type="entry name" value="PRiA4_ORF3"/>
    <property type="match status" value="1"/>
</dbReference>
<evidence type="ECO:0000313" key="3">
    <source>
        <dbReference type="Proteomes" id="UP000324896"/>
    </source>
</evidence>
<accession>A0A1G6T5V7</accession>
<name>A0A1G6T5V7_9FIRM</name>
<dbReference type="EMBL" id="FMYT01000038">
    <property type="protein sequence ID" value="SDD24532.1"/>
    <property type="molecule type" value="Genomic_DNA"/>
</dbReference>
<proteinExistence type="predicted"/>
<gene>
    <name evidence="2" type="ORF">SAMN04488597_1387</name>
</gene>
<feature type="domain" description="Plasmid pRiA4b Orf3-like" evidence="1">
    <location>
        <begin position="271"/>
        <end position="382"/>
    </location>
</feature>